<dbReference type="GO" id="GO:0046872">
    <property type="term" value="F:metal ion binding"/>
    <property type="evidence" value="ECO:0007669"/>
    <property type="project" value="UniProtKB-KW"/>
</dbReference>
<evidence type="ECO:0000259" key="6">
    <source>
        <dbReference type="Pfam" id="PF22429"/>
    </source>
</evidence>
<dbReference type="InterPro" id="IPR032466">
    <property type="entry name" value="Metal_Hydrolase"/>
</dbReference>
<dbReference type="SUPFAM" id="SSF51556">
    <property type="entry name" value="Metallo-dependent hydrolases"/>
    <property type="match status" value="1"/>
</dbReference>
<dbReference type="Pfam" id="PF01979">
    <property type="entry name" value="Amidohydro_1"/>
    <property type="match status" value="1"/>
</dbReference>
<organism evidence="7">
    <name type="scientific">Alloyangia sp. H15</name>
    <dbReference type="NCBI Taxonomy" id="3029062"/>
    <lineage>
        <taxon>Bacteria</taxon>
        <taxon>Pseudomonadati</taxon>
        <taxon>Pseudomonadota</taxon>
        <taxon>Alphaproteobacteria</taxon>
        <taxon>Rhodobacterales</taxon>
        <taxon>Roseobacteraceae</taxon>
        <taxon>Alloyangia</taxon>
    </lineage>
</organism>
<feature type="domain" description="Formimidoylglutamate deiminase N-terminal" evidence="6">
    <location>
        <begin position="10"/>
        <end position="43"/>
    </location>
</feature>
<dbReference type="NCBIfam" id="NF006684">
    <property type="entry name" value="PRK09229.1-5"/>
    <property type="match status" value="1"/>
</dbReference>
<dbReference type="Gene3D" id="2.30.40.10">
    <property type="entry name" value="Urease, subunit C, domain 1"/>
    <property type="match status" value="1"/>
</dbReference>
<dbReference type="InterPro" id="IPR010252">
    <property type="entry name" value="HutF"/>
</dbReference>
<dbReference type="GO" id="GO:0019239">
    <property type="term" value="F:deaminase activity"/>
    <property type="evidence" value="ECO:0007669"/>
    <property type="project" value="TreeGrafter"/>
</dbReference>
<dbReference type="InterPro" id="IPR006680">
    <property type="entry name" value="Amidohydro-rel"/>
</dbReference>
<dbReference type="InterPro" id="IPR055156">
    <property type="entry name" value="HutF-like_N"/>
</dbReference>
<comment type="cofactor">
    <cofactor evidence="1">
        <name>Zn(2+)</name>
        <dbReference type="ChEBI" id="CHEBI:29105"/>
    </cofactor>
</comment>
<evidence type="ECO:0000256" key="1">
    <source>
        <dbReference type="ARBA" id="ARBA00001947"/>
    </source>
</evidence>
<dbReference type="GO" id="GO:0050416">
    <property type="term" value="F:formimidoylglutamate deiminase activity"/>
    <property type="evidence" value="ECO:0007669"/>
    <property type="project" value="UniProtKB-EC"/>
</dbReference>
<gene>
    <name evidence="7" type="ORF">PVT71_19625</name>
</gene>
<evidence type="ECO:0000259" key="5">
    <source>
        <dbReference type="Pfam" id="PF01979"/>
    </source>
</evidence>
<dbReference type="PANTHER" id="PTHR11271">
    <property type="entry name" value="GUANINE DEAMINASE"/>
    <property type="match status" value="1"/>
</dbReference>
<dbReference type="Pfam" id="PF22429">
    <property type="entry name" value="HutF_N"/>
    <property type="match status" value="1"/>
</dbReference>
<accession>A0AAU8AL09</accession>
<keyword evidence="3 7" id="KW-0378">Hydrolase</keyword>
<dbReference type="InterPro" id="IPR051607">
    <property type="entry name" value="Metallo-dep_hydrolases"/>
</dbReference>
<protein>
    <submittedName>
        <fullName evidence="7">Formimidoylglutamate deiminase</fullName>
        <ecNumber evidence="7">3.5.3.13</ecNumber>
    </submittedName>
</protein>
<dbReference type="EC" id="3.5.3.13" evidence="7"/>
<reference evidence="7" key="1">
    <citation type="submission" date="2023-02" db="EMBL/GenBank/DDBJ databases">
        <title>Description and genomic characterization of Salipiger bruguierae sp. nov., isolated from the sediment of mangrove plant Bruguiera sexangula.</title>
        <authorList>
            <person name="Long M."/>
        </authorList>
    </citation>
    <scope>NUCLEOTIDE SEQUENCE</scope>
    <source>
        <strain evidence="7">H15</strain>
    </source>
</reference>
<feature type="domain" description="Amidohydrolase-related" evidence="5">
    <location>
        <begin position="53"/>
        <end position="398"/>
    </location>
</feature>
<dbReference type="EMBL" id="CP123385">
    <property type="protein sequence ID" value="XCC95301.1"/>
    <property type="molecule type" value="Genomic_DNA"/>
</dbReference>
<evidence type="ECO:0000256" key="3">
    <source>
        <dbReference type="ARBA" id="ARBA00022801"/>
    </source>
</evidence>
<sequence length="475" mass="51132">MTSALLTGAHFRQALTPEGWKRNLSVQFAADGTISAIAEDANPLGLPVYENPVVPGITDLHSHAFQYAMAGLSEVRRNPVDSFWSWRDIMYFFALTVSPEDMQAIAARLYLSLLKGGYTGIAEFHYVHNDLDGTPYARREELSLAIFEAARATGLELTHLPVFYAHSGFGGLPPTDGQRRFIQDLDGYAAMLEALKAPAAAAGHKLGIAPHSLRAVTSEEMARLMELRADLLPGCPVHIHVAEQIPEVNEALAWNGRRPVEQLYDIAPVDQRWCLIHATHLDDAEVRQIARSGATVGLCPMTEANLGDGIFRATDFLAEGGVFGIGSDSNIATSAAQELQMLEYSQRLRDRQRNVLASPDQPSVAANLWTRAVQGGARAAGRPEQGLAVGGMASFVELTSPEPEAMAPVAPEAALDFHVFAGRGLHVGDVVVRGRKVVSAGHHPLEAQILADYAAAMGRVSERLAARNPGTGTKA</sequence>
<evidence type="ECO:0000256" key="4">
    <source>
        <dbReference type="ARBA" id="ARBA00022833"/>
    </source>
</evidence>
<name>A0AAU8AL09_9RHOB</name>
<dbReference type="InterPro" id="IPR011059">
    <property type="entry name" value="Metal-dep_hydrolase_composite"/>
</dbReference>
<dbReference type="Gene3D" id="3.20.20.140">
    <property type="entry name" value="Metal-dependent hydrolases"/>
    <property type="match status" value="1"/>
</dbReference>
<keyword evidence="4" id="KW-0862">Zinc</keyword>
<evidence type="ECO:0000313" key="7">
    <source>
        <dbReference type="EMBL" id="XCC95301.1"/>
    </source>
</evidence>
<dbReference type="AlphaFoldDB" id="A0AAU8AL09"/>
<proteinExistence type="predicted"/>
<keyword evidence="2" id="KW-0479">Metal-binding</keyword>
<dbReference type="NCBIfam" id="TIGR02022">
    <property type="entry name" value="hutF"/>
    <property type="match status" value="1"/>
</dbReference>
<dbReference type="PANTHER" id="PTHR11271:SF48">
    <property type="entry name" value="AMIDOHYDROLASE-RELATED DOMAIN-CONTAINING PROTEIN"/>
    <property type="match status" value="1"/>
</dbReference>
<dbReference type="GO" id="GO:0005829">
    <property type="term" value="C:cytosol"/>
    <property type="evidence" value="ECO:0007669"/>
    <property type="project" value="TreeGrafter"/>
</dbReference>
<evidence type="ECO:0000256" key="2">
    <source>
        <dbReference type="ARBA" id="ARBA00022723"/>
    </source>
</evidence>
<dbReference type="RefSeq" id="WP_353474143.1">
    <property type="nucleotide sequence ID" value="NZ_CP123385.1"/>
</dbReference>